<dbReference type="Pfam" id="PF02668">
    <property type="entry name" value="TauD"/>
    <property type="match status" value="1"/>
</dbReference>
<proteinExistence type="predicted"/>
<evidence type="ECO:0000313" key="5">
    <source>
        <dbReference type="Proteomes" id="UP001529369"/>
    </source>
</evidence>
<gene>
    <name evidence="4" type="ORF">QWZ14_05455</name>
</gene>
<feature type="domain" description="TauD/TfdA-like" evidence="3">
    <location>
        <begin position="54"/>
        <end position="258"/>
    </location>
</feature>
<dbReference type="SUPFAM" id="SSF51197">
    <property type="entry name" value="Clavaminate synthase-like"/>
    <property type="match status" value="1"/>
</dbReference>
<accession>A0ABT8A246</accession>
<comment type="caution">
    <text evidence="4">The sequence shown here is derived from an EMBL/GenBank/DDBJ whole genome shotgun (WGS) entry which is preliminary data.</text>
</comment>
<protein>
    <submittedName>
        <fullName evidence="4">TauD/TfdA family dioxygenase</fullName>
    </submittedName>
</protein>
<dbReference type="RefSeq" id="WP_290315604.1">
    <property type="nucleotide sequence ID" value="NZ_JAUFPN010000042.1"/>
</dbReference>
<organism evidence="4 5">
    <name type="scientific">Paeniroseomonas aquatica</name>
    <dbReference type="NCBI Taxonomy" id="373043"/>
    <lineage>
        <taxon>Bacteria</taxon>
        <taxon>Pseudomonadati</taxon>
        <taxon>Pseudomonadota</taxon>
        <taxon>Alphaproteobacteria</taxon>
        <taxon>Acetobacterales</taxon>
        <taxon>Acetobacteraceae</taxon>
        <taxon>Paeniroseomonas</taxon>
    </lineage>
</organism>
<feature type="compositionally biased region" description="Pro residues" evidence="2">
    <location>
        <begin position="1"/>
        <end position="15"/>
    </location>
</feature>
<keyword evidence="4" id="KW-0223">Dioxygenase</keyword>
<evidence type="ECO:0000259" key="3">
    <source>
        <dbReference type="Pfam" id="PF02668"/>
    </source>
</evidence>
<dbReference type="EMBL" id="JAUFPN010000042">
    <property type="protein sequence ID" value="MDN3563822.1"/>
    <property type="molecule type" value="Genomic_DNA"/>
</dbReference>
<dbReference type="InterPro" id="IPR003819">
    <property type="entry name" value="TauD/TfdA-like"/>
</dbReference>
<keyword evidence="1" id="KW-0560">Oxidoreductase</keyword>
<evidence type="ECO:0000256" key="1">
    <source>
        <dbReference type="ARBA" id="ARBA00023002"/>
    </source>
</evidence>
<dbReference type="InterPro" id="IPR042098">
    <property type="entry name" value="TauD-like_sf"/>
</dbReference>
<keyword evidence="5" id="KW-1185">Reference proteome</keyword>
<dbReference type="Proteomes" id="UP001529369">
    <property type="component" value="Unassembled WGS sequence"/>
</dbReference>
<evidence type="ECO:0000313" key="4">
    <source>
        <dbReference type="EMBL" id="MDN3563822.1"/>
    </source>
</evidence>
<feature type="region of interest" description="Disordered" evidence="2">
    <location>
        <begin position="1"/>
        <end position="31"/>
    </location>
</feature>
<reference evidence="5" key="1">
    <citation type="journal article" date="2019" name="Int. J. Syst. Evol. Microbiol.">
        <title>The Global Catalogue of Microorganisms (GCM) 10K type strain sequencing project: providing services to taxonomists for standard genome sequencing and annotation.</title>
        <authorList>
            <consortium name="The Broad Institute Genomics Platform"/>
            <consortium name="The Broad Institute Genome Sequencing Center for Infectious Disease"/>
            <person name="Wu L."/>
            <person name="Ma J."/>
        </authorList>
    </citation>
    <scope>NUCLEOTIDE SEQUENCE [LARGE SCALE GENOMIC DNA]</scope>
    <source>
        <strain evidence="5">CECT 7131</strain>
    </source>
</reference>
<name>A0ABT8A246_9PROT</name>
<dbReference type="GO" id="GO:0051213">
    <property type="term" value="F:dioxygenase activity"/>
    <property type="evidence" value="ECO:0007669"/>
    <property type="project" value="UniProtKB-KW"/>
</dbReference>
<dbReference type="Gene3D" id="3.60.130.10">
    <property type="entry name" value="Clavaminate synthase-like"/>
    <property type="match status" value="1"/>
</dbReference>
<evidence type="ECO:0000256" key="2">
    <source>
        <dbReference type="SAM" id="MobiDB-lite"/>
    </source>
</evidence>
<sequence>MTLPPTPPEASPRPGPSHGVPPRLVPQAGPAAWTGSALTPADWMLPVGAEVAAELAGGGPDAAAAPLLAALMRQVAERLEHGLGFCLLRGLNLDRLADPDSSLLTLGGLLGTPLPQDGAGTLVGRLAGPGASATAPARFHADPADATALLCLQQPREGGTVTLVSAPALHNALLKADRASLTLLHRDWPHGDLAAPALLPVFSTASGAFVGRYDRDSMVAAALDPAQEAALAVLDAAAAAPGQALSIPLHTGDLLFHNPHLVWKRVSAASEAGVPEDPALADRQLLRLWLATPGSRDLPESFRQVFRETAAGVPRGGIAAGPAMVGG</sequence>